<evidence type="ECO:0000313" key="2">
    <source>
        <dbReference type="EMBL" id="GID43865.1"/>
    </source>
</evidence>
<dbReference type="EMBL" id="BOMF01000018">
    <property type="protein sequence ID" value="GID43865.1"/>
    <property type="molecule type" value="Genomic_DNA"/>
</dbReference>
<evidence type="ECO:0000256" key="1">
    <source>
        <dbReference type="SAM" id="Phobius"/>
    </source>
</evidence>
<keyword evidence="1" id="KW-0812">Transmembrane</keyword>
<sequence>MIGTVALMSIMLVPILLLWLPMSRSAVSRWTVAAILAVVIVAASGVVTVAPRGLFETAVAALALSAVAVVIARFRERRLLGPGRQRRVTLPSKLLVAWLLFVCLCIGVLLRPNPFLPSADLVLPLPDGLHATVVENEGSACGSGSCTRTILVTGRPGQSPATLHTEVVAHVTGRDQAPGCQPIGWLLSPATECTAVYTDRDRVVITLTGLRGSL</sequence>
<organism evidence="2">
    <name type="scientific">Actinoplanes campanulatus</name>
    <dbReference type="NCBI Taxonomy" id="113559"/>
    <lineage>
        <taxon>Bacteria</taxon>
        <taxon>Bacillati</taxon>
        <taxon>Actinomycetota</taxon>
        <taxon>Actinomycetes</taxon>
        <taxon>Micromonosporales</taxon>
        <taxon>Micromonosporaceae</taxon>
        <taxon>Actinoplanes</taxon>
    </lineage>
</organism>
<accession>A0ABQ3WE29</accession>
<evidence type="ECO:0008006" key="3">
    <source>
        <dbReference type="Google" id="ProtNLM"/>
    </source>
</evidence>
<keyword evidence="1" id="KW-0472">Membrane</keyword>
<name>A0ABQ3WE29_9ACTN</name>
<proteinExistence type="predicted"/>
<feature type="transmembrane region" description="Helical" evidence="1">
    <location>
        <begin position="57"/>
        <end position="74"/>
    </location>
</feature>
<comment type="caution">
    <text evidence="2">The sequence shown here is derived from an EMBL/GenBank/DDBJ whole genome shotgun (WGS) entry which is preliminary data.</text>
</comment>
<gene>
    <name evidence="2" type="ORF">Aca07nite_11400</name>
</gene>
<keyword evidence="1" id="KW-1133">Transmembrane helix</keyword>
<feature type="transmembrane region" description="Helical" evidence="1">
    <location>
        <begin position="6"/>
        <end position="23"/>
    </location>
</feature>
<feature type="transmembrane region" description="Helical" evidence="1">
    <location>
        <begin position="30"/>
        <end position="51"/>
    </location>
</feature>
<reference evidence="2" key="1">
    <citation type="submission" date="2021-01" db="EMBL/GenBank/DDBJ databases">
        <title>Whole genome shotgun sequence of Actinoplanes capillaceus NBRC 16408.</title>
        <authorList>
            <person name="Komaki H."/>
            <person name="Tamura T."/>
        </authorList>
    </citation>
    <scope>NUCLEOTIDE SEQUENCE [LARGE SCALE GENOMIC DNA]</scope>
    <source>
        <strain evidence="2">NBRC 16408</strain>
    </source>
</reference>
<protein>
    <recommendedName>
        <fullName evidence="3">DUF1616 domain-containing protein</fullName>
    </recommendedName>
</protein>
<feature type="transmembrane region" description="Helical" evidence="1">
    <location>
        <begin position="94"/>
        <end position="110"/>
    </location>
</feature>